<reference evidence="9" key="1">
    <citation type="submission" date="2014-07" db="EMBL/GenBank/DDBJ databases">
        <authorList>
            <person name="Urmite Genomes Urmite Genomes"/>
        </authorList>
    </citation>
    <scope>NUCLEOTIDE SEQUENCE</scope>
    <source>
        <strain evidence="9">11W110_air</strain>
    </source>
</reference>
<keyword evidence="4 6" id="KW-0697">Rotamase</keyword>
<evidence type="ECO:0000256" key="7">
    <source>
        <dbReference type="SAM" id="MobiDB-lite"/>
    </source>
</evidence>
<protein>
    <recommendedName>
        <fullName evidence="3 6">peptidylprolyl isomerase</fullName>
        <ecNumber evidence="3 6">5.2.1.8</ecNumber>
    </recommendedName>
</protein>
<dbReference type="PANTHER" id="PTHR43811">
    <property type="entry name" value="FKBP-TYPE PEPTIDYL-PROLYL CIS-TRANS ISOMERASE FKPA"/>
    <property type="match status" value="1"/>
</dbReference>
<gene>
    <name evidence="9" type="primary">fkbP_1</name>
    <name evidence="9" type="ORF">BN1051_01465</name>
</gene>
<proteinExistence type="inferred from homology"/>
<sequence>MVPGARPRPALRPRIHHPERSTVRKVLAIFLPLLMLLTACGGADVGSHGKSAGQEGVFDSMEVRVKNAEEAPEVTFDSPLDITETAAKVVYEGDGDEVAEGQSVSFKFLALNSEDGSSVGDTYAQDATALPVNDQLKEQDPVLYDVLLGAKVGSQIAYAYPEAQQQLTEGQEEQPVTIMLINVLSSQNVVSPLSPEEAAERDSAGELRMPDDEVGKLEEEGRLPSVTFGEDGVPAVELPENVVDPEKLIVKVLEEGDGTEVNTSSTVNADYLGVGLADGETFDSSYERGEPSEFGLNQVISGWTYGLSGQKAGAKVLLVIPAELAYGDPASGGVSGPLAFVVDIKEVK</sequence>
<comment type="similarity">
    <text evidence="2">Belongs to the FKBP-type PPIase family.</text>
</comment>
<dbReference type="InterPro" id="IPR046357">
    <property type="entry name" value="PPIase_dom_sf"/>
</dbReference>
<dbReference type="InterPro" id="IPR001179">
    <property type="entry name" value="PPIase_FKBP_dom"/>
</dbReference>
<feature type="region of interest" description="Disordered" evidence="7">
    <location>
        <begin position="192"/>
        <end position="212"/>
    </location>
</feature>
<accession>A0A078MRW4</accession>
<dbReference type="EC" id="5.2.1.8" evidence="3 6"/>
<evidence type="ECO:0000256" key="3">
    <source>
        <dbReference type="ARBA" id="ARBA00013194"/>
    </source>
</evidence>
<dbReference type="PATRIC" id="fig|1461584.3.peg.1453"/>
<evidence type="ECO:0000256" key="6">
    <source>
        <dbReference type="PROSITE-ProRule" id="PRU00277"/>
    </source>
</evidence>
<evidence type="ECO:0000256" key="2">
    <source>
        <dbReference type="ARBA" id="ARBA00006577"/>
    </source>
</evidence>
<evidence type="ECO:0000259" key="8">
    <source>
        <dbReference type="PROSITE" id="PS50059"/>
    </source>
</evidence>
<dbReference type="AlphaFoldDB" id="A0A078MRW4"/>
<dbReference type="PANTHER" id="PTHR43811:SF19">
    <property type="entry name" value="39 KDA FK506-BINDING NUCLEAR PROTEIN"/>
    <property type="match status" value="1"/>
</dbReference>
<keyword evidence="5 6" id="KW-0413">Isomerase</keyword>
<evidence type="ECO:0000256" key="5">
    <source>
        <dbReference type="ARBA" id="ARBA00023235"/>
    </source>
</evidence>
<dbReference type="PROSITE" id="PS50059">
    <property type="entry name" value="FKBP_PPIASE"/>
    <property type="match status" value="1"/>
</dbReference>
<dbReference type="SUPFAM" id="SSF54534">
    <property type="entry name" value="FKBP-like"/>
    <property type="match status" value="1"/>
</dbReference>
<name>A0A078MRW4_9MICC</name>
<feature type="compositionally biased region" description="Basic and acidic residues" evidence="7">
    <location>
        <begin position="198"/>
        <end position="212"/>
    </location>
</feature>
<evidence type="ECO:0000256" key="1">
    <source>
        <dbReference type="ARBA" id="ARBA00000971"/>
    </source>
</evidence>
<comment type="catalytic activity">
    <reaction evidence="1 6">
        <text>[protein]-peptidylproline (omega=180) = [protein]-peptidylproline (omega=0)</text>
        <dbReference type="Rhea" id="RHEA:16237"/>
        <dbReference type="Rhea" id="RHEA-COMP:10747"/>
        <dbReference type="Rhea" id="RHEA-COMP:10748"/>
        <dbReference type="ChEBI" id="CHEBI:83833"/>
        <dbReference type="ChEBI" id="CHEBI:83834"/>
        <dbReference type="EC" id="5.2.1.8"/>
    </reaction>
</comment>
<evidence type="ECO:0000313" key="9">
    <source>
        <dbReference type="EMBL" id="CEA08127.1"/>
    </source>
</evidence>
<dbReference type="EMBL" id="LN483070">
    <property type="protein sequence ID" value="CEA08127.1"/>
    <property type="molecule type" value="Genomic_DNA"/>
</dbReference>
<organism evidence="9">
    <name type="scientific">Arthrobacter saudimassiliensis</name>
    <dbReference type="NCBI Taxonomy" id="1461584"/>
    <lineage>
        <taxon>Bacteria</taxon>
        <taxon>Bacillati</taxon>
        <taxon>Actinomycetota</taxon>
        <taxon>Actinomycetes</taxon>
        <taxon>Micrococcales</taxon>
        <taxon>Micrococcaceae</taxon>
        <taxon>Arthrobacter</taxon>
    </lineage>
</organism>
<dbReference type="Pfam" id="PF00254">
    <property type="entry name" value="FKBP_C"/>
    <property type="match status" value="1"/>
</dbReference>
<feature type="domain" description="PPIase FKBP-type" evidence="8">
    <location>
        <begin position="264"/>
        <end position="348"/>
    </location>
</feature>
<evidence type="ECO:0000256" key="4">
    <source>
        <dbReference type="ARBA" id="ARBA00023110"/>
    </source>
</evidence>
<dbReference type="Gene3D" id="3.10.50.40">
    <property type="match status" value="1"/>
</dbReference>
<dbReference type="GO" id="GO:0003755">
    <property type="term" value="F:peptidyl-prolyl cis-trans isomerase activity"/>
    <property type="evidence" value="ECO:0007669"/>
    <property type="project" value="UniProtKB-KW"/>
</dbReference>